<evidence type="ECO:0000313" key="12">
    <source>
        <dbReference type="Proteomes" id="UP001217754"/>
    </source>
</evidence>
<keyword evidence="4 11" id="KW-0808">Transferase</keyword>
<dbReference type="PANTHER" id="PTHR11751:SF29">
    <property type="entry name" value="ALANINE TRANSAMINASE"/>
    <property type="match status" value="1"/>
</dbReference>
<evidence type="ECO:0000256" key="1">
    <source>
        <dbReference type="ARBA" id="ARBA00001933"/>
    </source>
</evidence>
<evidence type="ECO:0000256" key="6">
    <source>
        <dbReference type="ARBA" id="ARBA00025785"/>
    </source>
</evidence>
<protein>
    <recommendedName>
        <fullName evidence="7">Glutamate pyruvate transaminase</fullName>
    </recommendedName>
    <alternativeName>
        <fullName evidence="8">Glutamic--alanine transaminase</fullName>
    </alternativeName>
    <alternativeName>
        <fullName evidence="9">Glutamic--pyruvic transaminase</fullName>
    </alternativeName>
</protein>
<comment type="cofactor">
    <cofactor evidence="1">
        <name>pyridoxal 5'-phosphate</name>
        <dbReference type="ChEBI" id="CHEBI:597326"/>
    </cofactor>
</comment>
<dbReference type="InterPro" id="IPR045088">
    <property type="entry name" value="ALAT1/2-like"/>
</dbReference>
<organism evidence="11 12">
    <name type="scientific">Malassezia japonica</name>
    <dbReference type="NCBI Taxonomy" id="223818"/>
    <lineage>
        <taxon>Eukaryota</taxon>
        <taxon>Fungi</taxon>
        <taxon>Dikarya</taxon>
        <taxon>Basidiomycota</taxon>
        <taxon>Ustilaginomycotina</taxon>
        <taxon>Malasseziomycetes</taxon>
        <taxon>Malasseziales</taxon>
        <taxon>Malasseziaceae</taxon>
        <taxon>Malassezia</taxon>
    </lineage>
</organism>
<dbReference type="FunFam" id="3.40.640.10:FF:000012">
    <property type="entry name" value="alanine aminotransferase 2"/>
    <property type="match status" value="1"/>
</dbReference>
<accession>A0AAF0F942</accession>
<dbReference type="GeneID" id="85227204"/>
<evidence type="ECO:0000256" key="2">
    <source>
        <dbReference type="ARBA" id="ARBA00011738"/>
    </source>
</evidence>
<dbReference type="GO" id="GO:0008483">
    <property type="term" value="F:transaminase activity"/>
    <property type="evidence" value="ECO:0007669"/>
    <property type="project" value="UniProtKB-KW"/>
</dbReference>
<proteinExistence type="inferred from homology"/>
<dbReference type="Pfam" id="PF00155">
    <property type="entry name" value="Aminotran_1_2"/>
    <property type="match status" value="1"/>
</dbReference>
<dbReference type="FunFam" id="1.10.287.1970:FF:000001">
    <property type="entry name" value="Alanine aminotransferase 2"/>
    <property type="match status" value="1"/>
</dbReference>
<dbReference type="Gene3D" id="1.10.287.1970">
    <property type="match status" value="1"/>
</dbReference>
<dbReference type="InterPro" id="IPR004839">
    <property type="entry name" value="Aminotransferase_I/II_large"/>
</dbReference>
<dbReference type="Proteomes" id="UP001217754">
    <property type="component" value="Chromosome 7"/>
</dbReference>
<dbReference type="PANTHER" id="PTHR11751">
    <property type="entry name" value="ALANINE AMINOTRANSFERASE"/>
    <property type="match status" value="1"/>
</dbReference>
<comment type="similarity">
    <text evidence="6">Belongs to the class-I pyridoxal-phosphate-dependent aminotransferase family. Alanine aminotransferase subfamily.</text>
</comment>
<dbReference type="Gene3D" id="3.40.640.10">
    <property type="entry name" value="Type I PLP-dependent aspartate aminotransferase-like (Major domain)"/>
    <property type="match status" value="1"/>
</dbReference>
<evidence type="ECO:0000256" key="8">
    <source>
        <dbReference type="ARBA" id="ARBA00078532"/>
    </source>
</evidence>
<dbReference type="AlphaFoldDB" id="A0AAF0F942"/>
<keyword evidence="5" id="KW-0663">Pyridoxal phosphate</keyword>
<evidence type="ECO:0000256" key="3">
    <source>
        <dbReference type="ARBA" id="ARBA00022576"/>
    </source>
</evidence>
<gene>
    <name evidence="11" type="primary">ALT1</name>
    <name evidence="11" type="ORF">MJAP1_003553</name>
</gene>
<dbReference type="CDD" id="cd00609">
    <property type="entry name" value="AAT_like"/>
    <property type="match status" value="1"/>
</dbReference>
<dbReference type="RefSeq" id="XP_060123464.1">
    <property type="nucleotide sequence ID" value="XM_060267481.1"/>
</dbReference>
<dbReference type="InterPro" id="IPR015421">
    <property type="entry name" value="PyrdxlP-dep_Trfase_major"/>
</dbReference>
<evidence type="ECO:0000256" key="9">
    <source>
        <dbReference type="ARBA" id="ARBA00080525"/>
    </source>
</evidence>
<evidence type="ECO:0000259" key="10">
    <source>
        <dbReference type="Pfam" id="PF00155"/>
    </source>
</evidence>
<evidence type="ECO:0000313" key="11">
    <source>
        <dbReference type="EMBL" id="WFD40567.1"/>
    </source>
</evidence>
<comment type="subunit">
    <text evidence="2">Homodimer.</text>
</comment>
<sequence length="520" mass="58520">MRRGFPIRVQPSILKRMMTSRAKTLTLDTINPHAVNVEYAVRGEMPIQAAKYEQELEEGKGKLPFDSIVWANIGNPQQLPNLAQPPLTFWRQVAALTEYPALLDAPKETRDALFPTDAQERARELLGAFGSVGAYTTSKGVALVRKHVAEFLERRDGYPEDIENIYLSAGASQGILTLFQVFFRSGEDGVLIPIPQYPLYTAALALYNLEPIHYTLNPSEHWEPSMKDVHAQVVAAREKGIKPRAIIVINPGNPTGACMSKEQIHEVIREAYREKLVIFADEVYQKNIYQSEYPFISFRKALLDMGKSSNEEDRLISETVELISLHSISKGMSGECGRRGGYFQLTNIDPDVEAQVNKLVSVSLCPPAQGQIGVDMLVNPPREGEPSYDLWHEQTTSIHDTLQRRSEKMAEKFSKLPGVEIMPSMGAMYLFPQLHLSKAAWEHAKSLGKKIDELYCRELLDATGICVVPGSGFGREPELQDDGTSFSYFRTTVLAKATDEFIDRYGKFHLDFIKRYQDRS</sequence>
<evidence type="ECO:0000256" key="7">
    <source>
        <dbReference type="ARBA" id="ARBA00077894"/>
    </source>
</evidence>
<dbReference type="GO" id="GO:0030170">
    <property type="term" value="F:pyridoxal phosphate binding"/>
    <property type="evidence" value="ECO:0007669"/>
    <property type="project" value="InterPro"/>
</dbReference>
<evidence type="ECO:0000256" key="5">
    <source>
        <dbReference type="ARBA" id="ARBA00022898"/>
    </source>
</evidence>
<name>A0AAF0F942_9BASI</name>
<keyword evidence="3 11" id="KW-0032">Aminotransferase</keyword>
<keyword evidence="12" id="KW-1185">Reference proteome</keyword>
<dbReference type="EMBL" id="CP119964">
    <property type="protein sequence ID" value="WFD40567.1"/>
    <property type="molecule type" value="Genomic_DNA"/>
</dbReference>
<evidence type="ECO:0000256" key="4">
    <source>
        <dbReference type="ARBA" id="ARBA00022679"/>
    </source>
</evidence>
<reference evidence="11" key="1">
    <citation type="submission" date="2023-03" db="EMBL/GenBank/DDBJ databases">
        <title>Mating type loci evolution in Malassezia.</title>
        <authorList>
            <person name="Coelho M.A."/>
        </authorList>
    </citation>
    <scope>NUCLEOTIDE SEQUENCE</scope>
    <source>
        <strain evidence="11">CBS 9431</strain>
    </source>
</reference>
<dbReference type="InterPro" id="IPR015422">
    <property type="entry name" value="PyrdxlP-dep_Trfase_small"/>
</dbReference>
<feature type="domain" description="Aminotransferase class I/classII large" evidence="10">
    <location>
        <begin position="116"/>
        <end position="503"/>
    </location>
</feature>
<dbReference type="InterPro" id="IPR015424">
    <property type="entry name" value="PyrdxlP-dep_Trfase"/>
</dbReference>
<dbReference type="Gene3D" id="3.90.1150.10">
    <property type="entry name" value="Aspartate Aminotransferase, domain 1"/>
    <property type="match status" value="1"/>
</dbReference>
<dbReference type="SUPFAM" id="SSF53383">
    <property type="entry name" value="PLP-dependent transferases"/>
    <property type="match status" value="1"/>
</dbReference>